<dbReference type="Gene3D" id="3.90.550.10">
    <property type="entry name" value="Spore Coat Polysaccharide Biosynthesis Protein SpsA, Chain A"/>
    <property type="match status" value="1"/>
</dbReference>
<dbReference type="InterPro" id="IPR001173">
    <property type="entry name" value="Glyco_trans_2-like"/>
</dbReference>
<dbReference type="PANTHER" id="PTHR22916">
    <property type="entry name" value="GLYCOSYLTRANSFERASE"/>
    <property type="match status" value="1"/>
</dbReference>
<keyword evidence="3" id="KW-1185">Reference proteome</keyword>
<gene>
    <name evidence="2" type="ORF">PN36_27700</name>
</gene>
<dbReference type="Proteomes" id="UP000030428">
    <property type="component" value="Unassembled WGS sequence"/>
</dbReference>
<dbReference type="CDD" id="cd00761">
    <property type="entry name" value="Glyco_tranf_GTA_type"/>
    <property type="match status" value="1"/>
</dbReference>
<comment type="caution">
    <text evidence="2">The sequence shown here is derived from an EMBL/GenBank/DDBJ whole genome shotgun (WGS) entry which is preliminary data.</text>
</comment>
<protein>
    <recommendedName>
        <fullName evidence="1">Glycosyltransferase 2-like domain-containing protein</fullName>
    </recommendedName>
</protein>
<dbReference type="GO" id="GO:0016758">
    <property type="term" value="F:hexosyltransferase activity"/>
    <property type="evidence" value="ECO:0007669"/>
    <property type="project" value="UniProtKB-ARBA"/>
</dbReference>
<evidence type="ECO:0000259" key="1">
    <source>
        <dbReference type="Pfam" id="PF00535"/>
    </source>
</evidence>
<dbReference type="SUPFAM" id="SSF53448">
    <property type="entry name" value="Nucleotide-diphospho-sugar transferases"/>
    <property type="match status" value="1"/>
</dbReference>
<feature type="domain" description="Glycosyltransferase 2-like" evidence="1">
    <location>
        <begin position="4"/>
        <end position="91"/>
    </location>
</feature>
<dbReference type="Pfam" id="PF00535">
    <property type="entry name" value="Glycos_transf_2"/>
    <property type="match status" value="1"/>
</dbReference>
<dbReference type="PANTHER" id="PTHR22916:SF3">
    <property type="entry name" value="UDP-GLCNAC:BETAGAL BETA-1,3-N-ACETYLGLUCOSAMINYLTRANSFERASE-LIKE PROTEIN 1"/>
    <property type="match status" value="1"/>
</dbReference>
<dbReference type="EMBL" id="JSZA02000173">
    <property type="protein sequence ID" value="KHD11744.1"/>
    <property type="molecule type" value="Genomic_DNA"/>
</dbReference>
<evidence type="ECO:0000313" key="3">
    <source>
        <dbReference type="Proteomes" id="UP000030428"/>
    </source>
</evidence>
<dbReference type="InterPro" id="IPR029044">
    <property type="entry name" value="Nucleotide-diphossugar_trans"/>
</dbReference>
<name>A0A0A6PNE0_9GAMM</name>
<reference evidence="2 3" key="1">
    <citation type="journal article" date="2016" name="Front. Microbiol.">
        <title>Single-Cell (Meta-)Genomics of a Dimorphic Candidatus Thiomargarita nelsonii Reveals Genomic Plasticity.</title>
        <authorList>
            <person name="Flood B.E."/>
            <person name="Fliss P."/>
            <person name="Jones D.S."/>
            <person name="Dick G.J."/>
            <person name="Jain S."/>
            <person name="Kaster A.K."/>
            <person name="Winkel M."/>
            <person name="Mussmann M."/>
            <person name="Bailey J."/>
        </authorList>
    </citation>
    <scope>NUCLEOTIDE SEQUENCE [LARGE SCALE GENOMIC DNA]</scope>
    <source>
        <strain evidence="2">Hydrate Ridge</strain>
    </source>
</reference>
<organism evidence="2 3">
    <name type="scientific">Candidatus Thiomargarita nelsonii</name>
    <dbReference type="NCBI Taxonomy" id="1003181"/>
    <lineage>
        <taxon>Bacteria</taxon>
        <taxon>Pseudomonadati</taxon>
        <taxon>Pseudomonadota</taxon>
        <taxon>Gammaproteobacteria</taxon>
        <taxon>Thiotrichales</taxon>
        <taxon>Thiotrichaceae</taxon>
        <taxon>Thiomargarita</taxon>
    </lineage>
</organism>
<dbReference type="AlphaFoldDB" id="A0A0A6PNE0"/>
<proteinExistence type="predicted"/>
<evidence type="ECO:0000313" key="2">
    <source>
        <dbReference type="EMBL" id="KHD11744.1"/>
    </source>
</evidence>
<accession>A0A0A6PNE0</accession>
<sequence length="93" mass="10381">MKLTIIITAFNHEKYIAQAVESILKQTLADFKCIVINDGSTDNTAAILDHYADSRLQIIHNAHSANSARSRNQGMQLTDTEWVAFMDGDDVSR</sequence>